<dbReference type="InterPro" id="IPR052162">
    <property type="entry name" value="Sensor_kinase/Photoreceptor"/>
</dbReference>
<name>A0A0E3X190_METMT</name>
<dbReference type="InterPro" id="IPR000700">
    <property type="entry name" value="PAS-assoc_C"/>
</dbReference>
<evidence type="ECO:0000313" key="9">
    <source>
        <dbReference type="Proteomes" id="UP000033048"/>
    </source>
</evidence>
<evidence type="ECO:0000259" key="6">
    <source>
        <dbReference type="PROSITE" id="PS50112"/>
    </source>
</evidence>
<dbReference type="InterPro" id="IPR000014">
    <property type="entry name" value="PAS"/>
</dbReference>
<feature type="domain" description="PAC" evidence="7">
    <location>
        <begin position="363"/>
        <end position="413"/>
    </location>
</feature>
<dbReference type="SMART" id="SM00086">
    <property type="entry name" value="PAC"/>
    <property type="match status" value="5"/>
</dbReference>
<dbReference type="EMBL" id="CP009518">
    <property type="protein sequence ID" value="AKB84995.1"/>
    <property type="molecule type" value="Genomic_DNA"/>
</dbReference>
<feature type="domain" description="PAS" evidence="6">
    <location>
        <begin position="414"/>
        <end position="465"/>
    </location>
</feature>
<sequence>MKQETSQKRAKREMYTIYNSRVNAGFKPAEKESILAALGSMPEFNSEGSVFFLWDLENGWKILDVSENVSLFGYSAEECVAEDISYSDLVHPHDLKRIVSEIDGYRETKGISSFVQSYRILAKDGSIVQVRVLTSLVVDADGSIGSACGFMIEMLDLSGFGHANCRFEPIVSSLKESLLVVNNDLEATYANDSFYEMFKVRSEDIIGKEAEKLAEFWENSPDLVSRFKEVCSQGKILRDFEFTYTFSGVGTRSISLNASRISLMGDDECLVLLAFEDITELKKAEELISSEEKYSTLVEKGIEGIIVVQDNLIKYTNSKFCELRGLSREDVIGSDLLSHLPTEYQRMVSRRVKKWLSGKKDPKSYEVSLFSKDNEIIPVEITGSVDDYEGKPGLILSINDIREKRKAKEALVDTEKNFRLLFEKSPMGIVRFDQQGIIINSNEAFGELFEISSENAIGKSLFDLLKNHEVSEGINKILKGRSNTFEAETQLPKRNGSLLLRLNVSSLIVDGFPQGGMALFDDITLHKVGEESLQQNESRLKILLELSQMEGQEVSSITRFALRSALDLTQSNSGYLVRMGDNEIPSKVLCLSKDEQGQYSFTEDIHDCSSELKKDFLKRIAKSVPLYSNIMEEYDYPDGLGKDVKLLEIPFYEGGSIRFVLGIGKKDKAYSYFDTHNIKLLLQAMWELIVHKEADEALRASEEKYSTLIEKGNDGVVIVQGGMLQFVNTMFSEIVGISRDKVEGTKFSDYLVPEYKRMIEKLFSKVLERKKSINRRSEVLLLGKGGKSVPVEIMISHIEHKGMPSVMAIIHDITEQKEKEQKLLEALEVQKLLQEVIKTSPAVVFFWGSDPEWPVEFVSENIEKLGYSPDDFLSGELNYSDIIHPSDSERVHAYFARKHAEGASEYRVEYRIITKSGDIRWVEERTTPKYNEEGELTNLQGIILDITERKRINQFLNIESEVGNFFTPSGDLQETFDQLLEFSLHTEGLDCGALYIVDKNSGDLNLVSHNGLSDDFVKTNSHFSSDSIQSRFFLAGYPVYKLYYEIFPLTRHDDRVDEGLLATAIVPVKYREETVAVLFLGSHLEYDMPYDVHTSVETIAGQIGSIIGRVETEVDLQKNQNDLKLLLDSIEDLIFVLDNEGCVLYTNESVTKRLGYSKEEITGMNFIKMHPHNKVLDVANHFSDAVSGKGALFSLPLLTSNGMVVSVETRLAKGSWNKQDALVATCRELNRT</sequence>
<keyword evidence="9" id="KW-1185">Reference proteome</keyword>
<dbReference type="InterPro" id="IPR029016">
    <property type="entry name" value="GAF-like_dom_sf"/>
</dbReference>
<feature type="domain" description="PAC" evidence="7">
    <location>
        <begin position="906"/>
        <end position="958"/>
    </location>
</feature>
<keyword evidence="5" id="KW-0418">Kinase</keyword>
<protein>
    <recommendedName>
        <fullName evidence="2">histidine kinase</fullName>
        <ecNumber evidence="2">2.7.13.3</ecNumber>
    </recommendedName>
</protein>
<dbReference type="NCBIfam" id="TIGR00229">
    <property type="entry name" value="sensory_box"/>
    <property type="match status" value="7"/>
</dbReference>
<dbReference type="SUPFAM" id="SSF55785">
    <property type="entry name" value="PYP-like sensor domain (PAS domain)"/>
    <property type="match status" value="7"/>
</dbReference>
<dbReference type="STRING" id="1434104.MCMEM_0942"/>
<dbReference type="CDD" id="cd00130">
    <property type="entry name" value="PAS"/>
    <property type="match status" value="7"/>
</dbReference>
<dbReference type="EC" id="2.7.13.3" evidence="2"/>
<dbReference type="Pfam" id="PF08447">
    <property type="entry name" value="PAS_3"/>
    <property type="match status" value="2"/>
</dbReference>
<keyword evidence="4" id="KW-0808">Transferase</keyword>
<feature type="domain" description="PAS" evidence="6">
    <location>
        <begin position="722"/>
        <end position="770"/>
    </location>
</feature>
<dbReference type="Pfam" id="PF13426">
    <property type="entry name" value="PAS_9"/>
    <property type="match status" value="2"/>
</dbReference>
<proteinExistence type="predicted"/>
<dbReference type="PROSITE" id="PS50113">
    <property type="entry name" value="PAC"/>
    <property type="match status" value="3"/>
</dbReference>
<feature type="domain" description="PAS" evidence="6">
    <location>
        <begin position="70"/>
        <end position="109"/>
    </location>
</feature>
<dbReference type="KEGG" id="mmet:MCMEM_0942"/>
<dbReference type="PROSITE" id="PS50112">
    <property type="entry name" value="PAS"/>
    <property type="match status" value="6"/>
</dbReference>
<accession>A0A0E3X190</accession>
<dbReference type="SMART" id="SM00091">
    <property type="entry name" value="PAS"/>
    <property type="match status" value="7"/>
</dbReference>
<evidence type="ECO:0000256" key="3">
    <source>
        <dbReference type="ARBA" id="ARBA00022553"/>
    </source>
</evidence>
<keyword evidence="3" id="KW-0597">Phosphoprotein</keyword>
<dbReference type="InterPro" id="IPR013767">
    <property type="entry name" value="PAS_fold"/>
</dbReference>
<comment type="catalytic activity">
    <reaction evidence="1">
        <text>ATP + protein L-histidine = ADP + protein N-phospho-L-histidine.</text>
        <dbReference type="EC" id="2.7.13.3"/>
    </reaction>
</comment>
<organism evidence="8 9">
    <name type="scientific">Methanococcoides methylutens MM1</name>
    <dbReference type="NCBI Taxonomy" id="1434104"/>
    <lineage>
        <taxon>Archaea</taxon>
        <taxon>Methanobacteriati</taxon>
        <taxon>Methanobacteriota</taxon>
        <taxon>Stenosarchaea group</taxon>
        <taxon>Methanomicrobia</taxon>
        <taxon>Methanosarcinales</taxon>
        <taxon>Methanosarcinaceae</taxon>
        <taxon>Methanococcoides</taxon>
    </lineage>
</organism>
<dbReference type="AlphaFoldDB" id="A0A0E3X190"/>
<evidence type="ECO:0000256" key="2">
    <source>
        <dbReference type="ARBA" id="ARBA00012438"/>
    </source>
</evidence>
<dbReference type="PANTHER" id="PTHR43304:SF1">
    <property type="entry name" value="PAC DOMAIN-CONTAINING PROTEIN"/>
    <property type="match status" value="1"/>
</dbReference>
<evidence type="ECO:0000256" key="4">
    <source>
        <dbReference type="ARBA" id="ARBA00022679"/>
    </source>
</evidence>
<evidence type="ECO:0000256" key="1">
    <source>
        <dbReference type="ARBA" id="ARBA00000085"/>
    </source>
</evidence>
<dbReference type="GO" id="GO:0006355">
    <property type="term" value="P:regulation of DNA-templated transcription"/>
    <property type="evidence" value="ECO:0007669"/>
    <property type="project" value="InterPro"/>
</dbReference>
<dbReference type="Proteomes" id="UP000033048">
    <property type="component" value="Chromosome"/>
</dbReference>
<feature type="domain" description="PAS" evidence="6">
    <location>
        <begin position="1119"/>
        <end position="1174"/>
    </location>
</feature>
<reference evidence="8 9" key="1">
    <citation type="submission" date="2014-07" db="EMBL/GenBank/DDBJ databases">
        <title>Methanogenic archaea and the global carbon cycle.</title>
        <authorList>
            <person name="Henriksen J.R."/>
            <person name="Luke J."/>
            <person name="Reinhart S."/>
            <person name="Benedict M.N."/>
            <person name="Youngblut N.D."/>
            <person name="Metcalf M.E."/>
            <person name="Whitaker R.J."/>
            <person name="Metcalf W.W."/>
        </authorList>
    </citation>
    <scope>NUCLEOTIDE SEQUENCE [LARGE SCALE GENOMIC DNA]</scope>
    <source>
        <strain evidence="8 9">MM1</strain>
    </source>
</reference>
<evidence type="ECO:0000259" key="7">
    <source>
        <dbReference type="PROSITE" id="PS50113"/>
    </source>
</evidence>
<dbReference type="Pfam" id="PF00989">
    <property type="entry name" value="PAS"/>
    <property type="match status" value="3"/>
</dbReference>
<dbReference type="GO" id="GO:0004673">
    <property type="term" value="F:protein histidine kinase activity"/>
    <property type="evidence" value="ECO:0007669"/>
    <property type="project" value="UniProtKB-EC"/>
</dbReference>
<evidence type="ECO:0000256" key="5">
    <source>
        <dbReference type="ARBA" id="ARBA00022777"/>
    </source>
</evidence>
<feature type="domain" description="PAS" evidence="6">
    <location>
        <begin position="163"/>
        <end position="216"/>
    </location>
</feature>
<evidence type="ECO:0000313" key="8">
    <source>
        <dbReference type="EMBL" id="AKB84995.1"/>
    </source>
</evidence>
<dbReference type="InterPro" id="IPR013655">
    <property type="entry name" value="PAS_fold_3"/>
</dbReference>
<feature type="domain" description="PAC" evidence="7">
    <location>
        <begin position="775"/>
        <end position="825"/>
    </location>
</feature>
<dbReference type="HOGENOM" id="CLU_007294_0_0_2"/>
<gene>
    <name evidence="8" type="ORF">MCMEM_0942</name>
</gene>
<dbReference type="InterPro" id="IPR035965">
    <property type="entry name" value="PAS-like_dom_sf"/>
</dbReference>
<dbReference type="Gene3D" id="3.30.450.40">
    <property type="match status" value="1"/>
</dbReference>
<dbReference type="SUPFAM" id="SSF55781">
    <property type="entry name" value="GAF domain-like"/>
    <property type="match status" value="1"/>
</dbReference>
<dbReference type="PANTHER" id="PTHR43304">
    <property type="entry name" value="PHYTOCHROME-LIKE PROTEIN CPH1"/>
    <property type="match status" value="1"/>
</dbReference>
<feature type="domain" description="PAS" evidence="6">
    <location>
        <begin position="310"/>
        <end position="359"/>
    </location>
</feature>
<dbReference type="InterPro" id="IPR001610">
    <property type="entry name" value="PAC"/>
</dbReference>
<dbReference type="Gene3D" id="3.30.450.20">
    <property type="entry name" value="PAS domain"/>
    <property type="match status" value="7"/>
</dbReference>